<dbReference type="EMBL" id="MU853581">
    <property type="protein sequence ID" value="KAK4144011.1"/>
    <property type="molecule type" value="Genomic_DNA"/>
</dbReference>
<accession>A0AAN6V403</accession>
<organism evidence="5 6">
    <name type="scientific">Dichotomopilus funicola</name>
    <dbReference type="NCBI Taxonomy" id="1934379"/>
    <lineage>
        <taxon>Eukaryota</taxon>
        <taxon>Fungi</taxon>
        <taxon>Dikarya</taxon>
        <taxon>Ascomycota</taxon>
        <taxon>Pezizomycotina</taxon>
        <taxon>Sordariomycetes</taxon>
        <taxon>Sordariomycetidae</taxon>
        <taxon>Sordariales</taxon>
        <taxon>Chaetomiaceae</taxon>
        <taxon>Dichotomopilus</taxon>
    </lineage>
</organism>
<proteinExistence type="predicted"/>
<evidence type="ECO:0000313" key="5">
    <source>
        <dbReference type="EMBL" id="KAK4144011.1"/>
    </source>
</evidence>
<dbReference type="InterPro" id="IPR053065">
    <property type="entry name" value="Archenteron_Induction-Rel"/>
</dbReference>
<dbReference type="Pfam" id="PF12955">
    <property type="entry name" value="Vps3844_C"/>
    <property type="match status" value="1"/>
</dbReference>
<dbReference type="PANTHER" id="PTHR36853">
    <property type="entry name" value="EXPRESSED PROTEIN"/>
    <property type="match status" value="1"/>
</dbReference>
<feature type="signal peptide" evidence="3">
    <location>
        <begin position="1"/>
        <end position="18"/>
    </location>
</feature>
<reference evidence="5" key="1">
    <citation type="journal article" date="2023" name="Mol. Phylogenet. Evol.">
        <title>Genome-scale phylogeny and comparative genomics of the fungal order Sordariales.</title>
        <authorList>
            <person name="Hensen N."/>
            <person name="Bonometti L."/>
            <person name="Westerberg I."/>
            <person name="Brannstrom I.O."/>
            <person name="Guillou S."/>
            <person name="Cros-Aarteil S."/>
            <person name="Calhoun S."/>
            <person name="Haridas S."/>
            <person name="Kuo A."/>
            <person name="Mondo S."/>
            <person name="Pangilinan J."/>
            <person name="Riley R."/>
            <person name="LaButti K."/>
            <person name="Andreopoulos B."/>
            <person name="Lipzen A."/>
            <person name="Chen C."/>
            <person name="Yan M."/>
            <person name="Daum C."/>
            <person name="Ng V."/>
            <person name="Clum A."/>
            <person name="Steindorff A."/>
            <person name="Ohm R.A."/>
            <person name="Martin F."/>
            <person name="Silar P."/>
            <person name="Natvig D.O."/>
            <person name="Lalanne C."/>
            <person name="Gautier V."/>
            <person name="Ament-Velasquez S.L."/>
            <person name="Kruys A."/>
            <person name="Hutchinson M.I."/>
            <person name="Powell A.J."/>
            <person name="Barry K."/>
            <person name="Miller A.N."/>
            <person name="Grigoriev I.V."/>
            <person name="Debuchy R."/>
            <person name="Gladieux P."/>
            <person name="Hiltunen Thoren M."/>
            <person name="Johannesson H."/>
        </authorList>
    </citation>
    <scope>NUCLEOTIDE SEQUENCE</scope>
    <source>
        <strain evidence="5">CBS 141.50</strain>
    </source>
</reference>
<dbReference type="GO" id="GO:0005783">
    <property type="term" value="C:endoplasmic reticulum"/>
    <property type="evidence" value="ECO:0007669"/>
    <property type="project" value="TreeGrafter"/>
</dbReference>
<sequence length="417" mass="44297">MRLAVGLTTAAVSGLAAAATQQSSADVFVLQSSRPSSSETPSIPKEVARHILLQRTSRQRYGSDLRDIPNSVDIEATVAHLAAFGKTPAPLFTASSHAADPAQLVVILEGAVAKQSSQLREKLGQDVAFTISDPPSAAANKELISQFQNLGIASSPQCELSAAINPFEADCWTGSSSVVKYDLRTSPDTLDSLFDNLSRVNKFVADGDLEVLLVAMPESTRSSKLNHWSSAAAGASPDLRRRRDAEMVITDLEDDSTRPGPTAAPQELDQQRQEKKPSSAPRAKAIPQCFSSLSRCTTETNSCSGHGECVDKYARRSSAASPLTDRDEGDSTGPSCFVCACKASVIDRGDSARTPGRKTVHWGGNMCQKEDVSVQFWILAGFTILLVGAVTFAISLLFNVGEEKLPGVIGAGVSRSK</sequence>
<comment type="caution">
    <text evidence="5">The sequence shown here is derived from an EMBL/GenBank/DDBJ whole genome shotgun (WGS) entry which is preliminary data.</text>
</comment>
<feature type="domain" description="Vacuolar sorting protein Vps3844 C-terminal" evidence="4">
    <location>
        <begin position="289"/>
        <end position="411"/>
    </location>
</feature>
<dbReference type="RefSeq" id="XP_062637382.1">
    <property type="nucleotide sequence ID" value="XM_062777150.1"/>
</dbReference>
<keyword evidence="2" id="KW-1133">Transmembrane helix</keyword>
<evidence type="ECO:0000256" key="3">
    <source>
        <dbReference type="SAM" id="SignalP"/>
    </source>
</evidence>
<protein>
    <recommendedName>
        <fullName evidence="4">Vacuolar sorting protein Vps3844 C-terminal domain-containing protein</fullName>
    </recommendedName>
</protein>
<evidence type="ECO:0000259" key="4">
    <source>
        <dbReference type="Pfam" id="PF12955"/>
    </source>
</evidence>
<feature type="transmembrane region" description="Helical" evidence="2">
    <location>
        <begin position="376"/>
        <end position="398"/>
    </location>
</feature>
<dbReference type="InterPro" id="IPR024382">
    <property type="entry name" value="Vps3844_C"/>
</dbReference>
<feature type="region of interest" description="Disordered" evidence="1">
    <location>
        <begin position="250"/>
        <end position="283"/>
    </location>
</feature>
<evidence type="ECO:0000256" key="2">
    <source>
        <dbReference type="SAM" id="Phobius"/>
    </source>
</evidence>
<reference evidence="5" key="2">
    <citation type="submission" date="2023-05" db="EMBL/GenBank/DDBJ databases">
        <authorList>
            <consortium name="Lawrence Berkeley National Laboratory"/>
            <person name="Steindorff A."/>
            <person name="Hensen N."/>
            <person name="Bonometti L."/>
            <person name="Westerberg I."/>
            <person name="Brannstrom I.O."/>
            <person name="Guillou S."/>
            <person name="Cros-Aarteil S."/>
            <person name="Calhoun S."/>
            <person name="Haridas S."/>
            <person name="Kuo A."/>
            <person name="Mondo S."/>
            <person name="Pangilinan J."/>
            <person name="Riley R."/>
            <person name="Labutti K."/>
            <person name="Andreopoulos B."/>
            <person name="Lipzen A."/>
            <person name="Chen C."/>
            <person name="Yanf M."/>
            <person name="Daum C."/>
            <person name="Ng V."/>
            <person name="Clum A."/>
            <person name="Ohm R."/>
            <person name="Martin F."/>
            <person name="Silar P."/>
            <person name="Natvig D."/>
            <person name="Lalanne C."/>
            <person name="Gautier V."/>
            <person name="Ament-Velasquez S.L."/>
            <person name="Kruys A."/>
            <person name="Hutchinson M.I."/>
            <person name="Powell A.J."/>
            <person name="Barry K."/>
            <person name="Miller A.N."/>
            <person name="Grigoriev I.V."/>
            <person name="Debuchy R."/>
            <person name="Gladieux P."/>
            <person name="Thoren M.H."/>
            <person name="Johannesson H."/>
        </authorList>
    </citation>
    <scope>NUCLEOTIDE SEQUENCE</scope>
    <source>
        <strain evidence="5">CBS 141.50</strain>
    </source>
</reference>
<keyword evidence="3" id="KW-0732">Signal</keyword>
<keyword evidence="6" id="KW-1185">Reference proteome</keyword>
<feature type="region of interest" description="Disordered" evidence="1">
    <location>
        <begin position="224"/>
        <end position="243"/>
    </location>
</feature>
<dbReference type="Proteomes" id="UP001302676">
    <property type="component" value="Unassembled WGS sequence"/>
</dbReference>
<dbReference type="PANTHER" id="PTHR36853:SF1">
    <property type="entry name" value="DUF3844 DOMAIN-CONTAINING PROTEIN"/>
    <property type="match status" value="1"/>
</dbReference>
<name>A0AAN6V403_9PEZI</name>
<evidence type="ECO:0000313" key="6">
    <source>
        <dbReference type="Proteomes" id="UP001302676"/>
    </source>
</evidence>
<gene>
    <name evidence="5" type="ORF">C8A04DRAFT_11933</name>
</gene>
<dbReference type="GeneID" id="87813763"/>
<feature type="chain" id="PRO_5042815155" description="Vacuolar sorting protein Vps3844 C-terminal domain-containing protein" evidence="3">
    <location>
        <begin position="19"/>
        <end position="417"/>
    </location>
</feature>
<evidence type="ECO:0000256" key="1">
    <source>
        <dbReference type="SAM" id="MobiDB-lite"/>
    </source>
</evidence>
<keyword evidence="2" id="KW-0472">Membrane</keyword>
<dbReference type="AlphaFoldDB" id="A0AAN6V403"/>
<keyword evidence="2" id="KW-0812">Transmembrane</keyword>